<evidence type="ECO:0000256" key="6">
    <source>
        <dbReference type="PIRSR" id="PIRSR017617-1"/>
    </source>
</evidence>
<dbReference type="PIRSF" id="PIRSF017617">
    <property type="entry name" value="Thr_aldolase"/>
    <property type="match status" value="1"/>
</dbReference>
<dbReference type="Gene3D" id="3.40.640.10">
    <property type="entry name" value="Type I PLP-dependent aspartate aminotransferase-like (Major domain)"/>
    <property type="match status" value="1"/>
</dbReference>
<keyword evidence="4" id="KW-0663">Pyridoxal phosphate</keyword>
<dbReference type="InterPro" id="IPR015421">
    <property type="entry name" value="PyrdxlP-dep_Trfase_major"/>
</dbReference>
<evidence type="ECO:0000256" key="2">
    <source>
        <dbReference type="ARBA" id="ARBA00006966"/>
    </source>
</evidence>
<dbReference type="FunFam" id="3.90.1150.10:FF:000041">
    <property type="entry name" value="Low-specificity L-threonine aldolase"/>
    <property type="match status" value="1"/>
</dbReference>
<dbReference type="InterPro" id="IPR023603">
    <property type="entry name" value="Low_specificity_L-TA-like"/>
</dbReference>
<proteinExistence type="inferred from homology"/>
<evidence type="ECO:0000313" key="8">
    <source>
        <dbReference type="EMBL" id="ADE16800.1"/>
    </source>
</evidence>
<dbReference type="GO" id="GO:0005829">
    <property type="term" value="C:cytosol"/>
    <property type="evidence" value="ECO:0007669"/>
    <property type="project" value="TreeGrafter"/>
</dbReference>
<evidence type="ECO:0000256" key="3">
    <source>
        <dbReference type="ARBA" id="ARBA00011881"/>
    </source>
</evidence>
<sequence>MSPIRINLYSDTQTLPTPAMRKAMAEAPVGDEQRGEDPTVNRLCEVVAELTGKEAAVFLPSGTMCNEIAICVHCRPGDEIITDRTAHILNLEGGAPAALSGASIWPLEGSHGVFTAEQVQQGIRPESRHTPRSRLVCVEQTANLGGGTVWPLETIQSVAEVARTHQLALHMDGARLFNAVIAAGIEAKKYTAPFDSVWFDLSKGLGCPVGGVLAGSAAFIEEAWWWKQRLGGAMRQAGILAAAGLYALEHHIERLAEDHRNARRFAEYIAEIPGISVALETVETNIVFFDVTATGLSAVEISDKLKSYGVLIGATDKARLRAVTHLDISQTDIETAAKALREIC</sequence>
<reference evidence="9" key="1">
    <citation type="submission" date="2010-04" db="EMBL/GenBank/DDBJ databases">
        <title>Complete genome sequence of Nitrosococcus halophilus Nc4, a salt-adapted, aerobic obligate ammonia-oxidizing sulfur purple bacterium.</title>
        <authorList>
            <consortium name="US DOE Joint Genome Institute"/>
            <person name="Campbell M.A."/>
            <person name="Malfatti S.A."/>
            <person name="Chain P.S.G."/>
            <person name="Heidelberg J.F."/>
            <person name="Ward B.B."/>
            <person name="Klotz M.G."/>
        </authorList>
    </citation>
    <scope>NUCLEOTIDE SEQUENCE [LARGE SCALE GENOMIC DNA]</scope>
    <source>
        <strain evidence="9">Nc4</strain>
    </source>
</reference>
<dbReference type="OrthoDB" id="9774495at2"/>
<comment type="subunit">
    <text evidence="3">Homotetramer.</text>
</comment>
<protein>
    <submittedName>
        <fullName evidence="8">Threonine aldolase</fullName>
        <ecNumber evidence="8">4.1.2.5</ecNumber>
    </submittedName>
</protein>
<evidence type="ECO:0000256" key="1">
    <source>
        <dbReference type="ARBA" id="ARBA00001933"/>
    </source>
</evidence>
<dbReference type="FunFam" id="3.40.640.10:FF:000030">
    <property type="entry name" value="Low-specificity L-threonine aldolase"/>
    <property type="match status" value="1"/>
</dbReference>
<dbReference type="Gene3D" id="3.90.1150.10">
    <property type="entry name" value="Aspartate Aminotransferase, domain 1"/>
    <property type="match status" value="1"/>
</dbReference>
<evidence type="ECO:0000259" key="7">
    <source>
        <dbReference type="Pfam" id="PF01212"/>
    </source>
</evidence>
<dbReference type="InterPro" id="IPR015424">
    <property type="entry name" value="PyrdxlP-dep_Trfase"/>
</dbReference>
<dbReference type="GO" id="GO:0008732">
    <property type="term" value="F:L-allo-threonine aldolase activity"/>
    <property type="evidence" value="ECO:0007669"/>
    <property type="project" value="TreeGrafter"/>
</dbReference>
<dbReference type="SUPFAM" id="SSF53383">
    <property type="entry name" value="PLP-dependent transferases"/>
    <property type="match status" value="1"/>
</dbReference>
<organism evidence="8 9">
    <name type="scientific">Nitrosococcus halophilus (strain Nc4)</name>
    <dbReference type="NCBI Taxonomy" id="472759"/>
    <lineage>
        <taxon>Bacteria</taxon>
        <taxon>Pseudomonadati</taxon>
        <taxon>Pseudomonadota</taxon>
        <taxon>Gammaproteobacteria</taxon>
        <taxon>Chromatiales</taxon>
        <taxon>Chromatiaceae</taxon>
        <taxon>Nitrosococcus</taxon>
    </lineage>
</organism>
<evidence type="ECO:0000256" key="4">
    <source>
        <dbReference type="ARBA" id="ARBA00022898"/>
    </source>
</evidence>
<comment type="similarity">
    <text evidence="2">Belongs to the threonine aldolase family.</text>
</comment>
<dbReference type="CDD" id="cd06502">
    <property type="entry name" value="TA_like"/>
    <property type="match status" value="1"/>
</dbReference>
<dbReference type="EMBL" id="CP001798">
    <property type="protein sequence ID" value="ADE16800.1"/>
    <property type="molecule type" value="Genomic_DNA"/>
</dbReference>
<dbReference type="PANTHER" id="PTHR48097:SF9">
    <property type="entry name" value="L-THREONINE ALDOLASE"/>
    <property type="match status" value="1"/>
</dbReference>
<dbReference type="InterPro" id="IPR015422">
    <property type="entry name" value="PyrdxlP-dep_Trfase_small"/>
</dbReference>
<dbReference type="AlphaFoldDB" id="D5C393"/>
<feature type="modified residue" description="N6-(pyridoxal phosphate)lysine" evidence="6">
    <location>
        <position position="203"/>
    </location>
</feature>
<keyword evidence="5 8" id="KW-0456">Lyase</keyword>
<gene>
    <name evidence="8" type="ordered locus">Nhal_3785</name>
</gene>
<dbReference type="RefSeq" id="WP_013034649.1">
    <property type="nucleotide sequence ID" value="NC_013960.1"/>
</dbReference>
<dbReference type="GO" id="GO:0006545">
    <property type="term" value="P:glycine biosynthetic process"/>
    <property type="evidence" value="ECO:0007669"/>
    <property type="project" value="TreeGrafter"/>
</dbReference>
<feature type="domain" description="Aromatic amino acid beta-eliminating lyase/threonine aldolase" evidence="7">
    <location>
        <begin position="8"/>
        <end position="290"/>
    </location>
</feature>
<evidence type="ECO:0000256" key="5">
    <source>
        <dbReference type="ARBA" id="ARBA00023239"/>
    </source>
</evidence>
<dbReference type="EC" id="4.1.2.5" evidence="8"/>
<dbReference type="Pfam" id="PF01212">
    <property type="entry name" value="Beta_elim_lyase"/>
    <property type="match status" value="1"/>
</dbReference>
<dbReference type="eggNOG" id="COG2008">
    <property type="taxonomic scope" value="Bacteria"/>
</dbReference>
<dbReference type="InterPro" id="IPR001597">
    <property type="entry name" value="ArAA_b-elim_lyase/Thr_aldolase"/>
</dbReference>
<name>D5C393_NITHN</name>
<dbReference type="GO" id="GO:0006567">
    <property type="term" value="P:L-threonine catabolic process"/>
    <property type="evidence" value="ECO:0007669"/>
    <property type="project" value="TreeGrafter"/>
</dbReference>
<evidence type="ECO:0000313" key="9">
    <source>
        <dbReference type="Proteomes" id="UP000001844"/>
    </source>
</evidence>
<dbReference type="STRING" id="472759.Nhal_3785"/>
<dbReference type="HOGENOM" id="CLU_029381_0_4_6"/>
<dbReference type="KEGG" id="nhl:Nhal_3785"/>
<dbReference type="PANTHER" id="PTHR48097">
    <property type="entry name" value="L-THREONINE ALDOLASE-RELATED"/>
    <property type="match status" value="1"/>
</dbReference>
<dbReference type="NCBIfam" id="NF041359">
    <property type="entry name" value="GntG_guanitoxin"/>
    <property type="match status" value="1"/>
</dbReference>
<comment type="cofactor">
    <cofactor evidence="1">
        <name>pyridoxal 5'-phosphate</name>
        <dbReference type="ChEBI" id="CHEBI:597326"/>
    </cofactor>
</comment>
<accession>D5C393</accession>
<keyword evidence="9" id="KW-1185">Reference proteome</keyword>
<dbReference type="Proteomes" id="UP000001844">
    <property type="component" value="Chromosome"/>
</dbReference>